<evidence type="ECO:0000256" key="2">
    <source>
        <dbReference type="ARBA" id="ARBA00001947"/>
    </source>
</evidence>
<dbReference type="SUPFAM" id="SSF57884">
    <property type="entry name" value="Ada DNA repair protein, N-terminal domain (N-Ada 10)"/>
    <property type="match status" value="1"/>
</dbReference>
<sequence length="523" mass="56595">MVASRATTPISPAVVSPTHRLRLSPAQMYARVLAGDPAWNGHFFTGVLTTGIYCLPSCKARKPKRENVRFFPTCEAARAAGLRPCKKCHPDDFARGADPVLESVEQLVAEMRANPAAFSEARALVRRLGFGVTRTFELLRLHYHTTPAELLTRARIAAAQQQLLAGATPLADIAYSVGFDALSVFHENFRRLTGLTPARYRELPHARSFELTLPDGYLLGYLRRALSRDAQSVSERLEGDVYTAAVNLSGGPALLTLRLNPSPVRVEVIPAAGGTGVPPVGSRPPTKGERVPDVASGVPTNTLEAHAIAIGLLGLEDDASSFARLARKLGLARLVAGRSELRISRIPSVFDGLVWAIIGQQINFSFACVLKRRLTELAGTRLSNGLMAPPTPTAIARLEPDELVPLQFSRQKAGYLITTARAITAGELDLAQLPSMSASRAERTLLALHGFGPWSVNYVMMRALGFADCVPLGDTGVTSGLQSLLHLEQRPDVDATRRLMAVFSPHRSLATAHLWQLNLPRPT</sequence>
<dbReference type="OrthoDB" id="9785929at2"/>
<evidence type="ECO:0000256" key="12">
    <source>
        <dbReference type="ARBA" id="ARBA00023163"/>
    </source>
</evidence>
<keyword evidence="4" id="KW-0489">Methyltransferase</keyword>
<dbReference type="GO" id="GO:0008725">
    <property type="term" value="F:DNA-3-methyladenine glycosylase activity"/>
    <property type="evidence" value="ECO:0007669"/>
    <property type="project" value="TreeGrafter"/>
</dbReference>
<evidence type="ECO:0000256" key="1">
    <source>
        <dbReference type="ARBA" id="ARBA00000086"/>
    </source>
</evidence>
<dbReference type="SUPFAM" id="SSF46689">
    <property type="entry name" value="Homeodomain-like"/>
    <property type="match status" value="1"/>
</dbReference>
<evidence type="ECO:0000256" key="4">
    <source>
        <dbReference type="ARBA" id="ARBA00022603"/>
    </source>
</evidence>
<organism evidence="15 16">
    <name type="scientific">Opitutus terrae (strain DSM 11246 / JCM 15787 / PB90-1)</name>
    <dbReference type="NCBI Taxonomy" id="452637"/>
    <lineage>
        <taxon>Bacteria</taxon>
        <taxon>Pseudomonadati</taxon>
        <taxon>Verrucomicrobiota</taxon>
        <taxon>Opitutia</taxon>
        <taxon>Opitutales</taxon>
        <taxon>Opitutaceae</taxon>
        <taxon>Opitutus</taxon>
    </lineage>
</organism>
<evidence type="ECO:0000256" key="5">
    <source>
        <dbReference type="ARBA" id="ARBA00022679"/>
    </source>
</evidence>
<evidence type="ECO:0000256" key="11">
    <source>
        <dbReference type="ARBA" id="ARBA00023159"/>
    </source>
</evidence>
<dbReference type="InterPro" id="IPR018062">
    <property type="entry name" value="HTH_AraC-typ_CS"/>
</dbReference>
<dbReference type="GO" id="GO:0005737">
    <property type="term" value="C:cytoplasm"/>
    <property type="evidence" value="ECO:0007669"/>
    <property type="project" value="TreeGrafter"/>
</dbReference>
<dbReference type="Gene3D" id="1.10.340.30">
    <property type="entry name" value="Hypothetical protein, domain 2"/>
    <property type="match status" value="1"/>
</dbReference>
<proteinExistence type="predicted"/>
<dbReference type="Proteomes" id="UP000007013">
    <property type="component" value="Chromosome"/>
</dbReference>
<evidence type="ECO:0000256" key="10">
    <source>
        <dbReference type="ARBA" id="ARBA00023125"/>
    </source>
</evidence>
<evidence type="ECO:0000256" key="13">
    <source>
        <dbReference type="ARBA" id="ARBA00023204"/>
    </source>
</evidence>
<keyword evidence="6" id="KW-0479">Metal-binding</keyword>
<gene>
    <name evidence="15" type="ordered locus">Oter_3470</name>
</gene>
<dbReference type="PROSITE" id="PS00041">
    <property type="entry name" value="HTH_ARAC_FAMILY_1"/>
    <property type="match status" value="1"/>
</dbReference>
<dbReference type="GO" id="GO:0032259">
    <property type="term" value="P:methylation"/>
    <property type="evidence" value="ECO:0007669"/>
    <property type="project" value="UniProtKB-KW"/>
</dbReference>
<dbReference type="Pfam" id="PF00730">
    <property type="entry name" value="HhH-GPD"/>
    <property type="match status" value="1"/>
</dbReference>
<dbReference type="PRINTS" id="PR00032">
    <property type="entry name" value="HTHARAC"/>
</dbReference>
<name>B1ZV80_OPITP</name>
<dbReference type="SUPFAM" id="SSF48150">
    <property type="entry name" value="DNA-glycosylase"/>
    <property type="match status" value="1"/>
</dbReference>
<feature type="domain" description="HTH araC/xylS-type" evidence="14">
    <location>
        <begin position="105"/>
        <end position="203"/>
    </location>
</feature>
<dbReference type="Pfam" id="PF02805">
    <property type="entry name" value="Ada_Zn_binding"/>
    <property type="match status" value="1"/>
</dbReference>
<accession>B1ZV80</accession>
<keyword evidence="13" id="KW-0234">DNA repair</keyword>
<evidence type="ECO:0000256" key="7">
    <source>
        <dbReference type="ARBA" id="ARBA00022763"/>
    </source>
</evidence>
<dbReference type="CDD" id="cd00056">
    <property type="entry name" value="ENDO3c"/>
    <property type="match status" value="1"/>
</dbReference>
<evidence type="ECO:0000256" key="9">
    <source>
        <dbReference type="ARBA" id="ARBA00023015"/>
    </source>
</evidence>
<dbReference type="EC" id="3.2.2.21" evidence="3"/>
<keyword evidence="10" id="KW-0238">DNA-binding</keyword>
<evidence type="ECO:0000259" key="14">
    <source>
        <dbReference type="PROSITE" id="PS01124"/>
    </source>
</evidence>
<evidence type="ECO:0000256" key="3">
    <source>
        <dbReference type="ARBA" id="ARBA00012000"/>
    </source>
</evidence>
<dbReference type="eggNOG" id="COG2169">
    <property type="taxonomic scope" value="Bacteria"/>
</dbReference>
<dbReference type="PANTHER" id="PTHR43003">
    <property type="entry name" value="DNA-3-METHYLADENINE GLYCOSYLASE"/>
    <property type="match status" value="1"/>
</dbReference>
<evidence type="ECO:0000256" key="6">
    <source>
        <dbReference type="ARBA" id="ARBA00022723"/>
    </source>
</evidence>
<dbReference type="InterPro" id="IPR051912">
    <property type="entry name" value="Alkylbase_DNA_Glycosylase/TA"/>
</dbReference>
<dbReference type="Gene3D" id="1.10.10.60">
    <property type="entry name" value="Homeodomain-like"/>
    <property type="match status" value="1"/>
</dbReference>
<dbReference type="KEGG" id="ote:Oter_3470"/>
<dbReference type="InterPro" id="IPR009057">
    <property type="entry name" value="Homeodomain-like_sf"/>
</dbReference>
<dbReference type="Gene3D" id="1.10.1670.40">
    <property type="match status" value="1"/>
</dbReference>
<dbReference type="HOGENOM" id="CLU_000445_72_6_0"/>
<dbReference type="GO" id="GO:0043565">
    <property type="term" value="F:sequence-specific DNA binding"/>
    <property type="evidence" value="ECO:0007669"/>
    <property type="project" value="InterPro"/>
</dbReference>
<dbReference type="Pfam" id="PF12833">
    <property type="entry name" value="HTH_18"/>
    <property type="match status" value="1"/>
</dbReference>
<dbReference type="PROSITE" id="PS01124">
    <property type="entry name" value="HTH_ARAC_FAMILY_2"/>
    <property type="match status" value="1"/>
</dbReference>
<dbReference type="AlphaFoldDB" id="B1ZV80"/>
<dbReference type="GO" id="GO:0032131">
    <property type="term" value="F:alkylated DNA binding"/>
    <property type="evidence" value="ECO:0007669"/>
    <property type="project" value="TreeGrafter"/>
</dbReference>
<reference evidence="15 16" key="1">
    <citation type="journal article" date="2011" name="J. Bacteriol.">
        <title>Genome sequence of the verrucomicrobium Opitutus terrae PB90-1, an abundant inhabitant of rice paddy soil ecosystems.</title>
        <authorList>
            <person name="van Passel M.W."/>
            <person name="Kant R."/>
            <person name="Palva A."/>
            <person name="Copeland A."/>
            <person name="Lucas S."/>
            <person name="Lapidus A."/>
            <person name="Glavina del Rio T."/>
            <person name="Pitluck S."/>
            <person name="Goltsman E."/>
            <person name="Clum A."/>
            <person name="Sun H."/>
            <person name="Schmutz J."/>
            <person name="Larimer F.W."/>
            <person name="Land M.L."/>
            <person name="Hauser L."/>
            <person name="Kyrpides N."/>
            <person name="Mikhailova N."/>
            <person name="Richardson P.P."/>
            <person name="Janssen P.H."/>
            <person name="de Vos W.M."/>
            <person name="Smidt H."/>
        </authorList>
    </citation>
    <scope>NUCLEOTIDE SEQUENCE [LARGE SCALE GENOMIC DNA]</scope>
    <source>
        <strain evidence="16">DSM 11246 / JCM 15787 / PB90-1</strain>
    </source>
</reference>
<evidence type="ECO:0000313" key="15">
    <source>
        <dbReference type="EMBL" id="ACB76747.1"/>
    </source>
</evidence>
<dbReference type="GO" id="GO:0008270">
    <property type="term" value="F:zinc ion binding"/>
    <property type="evidence" value="ECO:0007669"/>
    <property type="project" value="InterPro"/>
</dbReference>
<evidence type="ECO:0000256" key="8">
    <source>
        <dbReference type="ARBA" id="ARBA00022833"/>
    </source>
</evidence>
<dbReference type="GO" id="GO:0003700">
    <property type="term" value="F:DNA-binding transcription factor activity"/>
    <property type="evidence" value="ECO:0007669"/>
    <property type="project" value="InterPro"/>
</dbReference>
<dbReference type="InterPro" id="IPR020449">
    <property type="entry name" value="Tscrpt_reg_AraC-type_HTH"/>
</dbReference>
<dbReference type="GO" id="GO:0032993">
    <property type="term" value="C:protein-DNA complex"/>
    <property type="evidence" value="ECO:0007669"/>
    <property type="project" value="TreeGrafter"/>
</dbReference>
<dbReference type="PANTHER" id="PTHR43003:SF12">
    <property type="entry name" value="DNA-3-METHYLADENINE GLYCOSYLASE"/>
    <property type="match status" value="1"/>
</dbReference>
<dbReference type="STRING" id="452637.Oter_3470"/>
<protein>
    <recommendedName>
        <fullName evidence="3">DNA-3-methyladenine glycosylase II</fullName>
        <ecNumber evidence="3">3.2.2.21</ecNumber>
    </recommendedName>
</protein>
<keyword evidence="8" id="KW-0862">Zinc</keyword>
<keyword evidence="16" id="KW-1185">Reference proteome</keyword>
<dbReference type="InterPro" id="IPR004026">
    <property type="entry name" value="Ada_DNA_repair_Zn-bd"/>
</dbReference>
<comment type="catalytic activity">
    <reaction evidence="1">
        <text>Hydrolysis of alkylated DNA, releasing 3-methyladenine, 3-methylguanine, 7-methylguanine and 7-methyladenine.</text>
        <dbReference type="EC" id="3.2.2.21"/>
    </reaction>
</comment>
<dbReference type="InterPro" id="IPR035451">
    <property type="entry name" value="Ada-like_dom_sf"/>
</dbReference>
<dbReference type="eggNOG" id="COG0122">
    <property type="taxonomic scope" value="Bacteria"/>
</dbReference>
<dbReference type="InterPro" id="IPR011257">
    <property type="entry name" value="DNA_glycosylase"/>
</dbReference>
<keyword evidence="11" id="KW-0010">Activator</keyword>
<keyword evidence="12" id="KW-0804">Transcription</keyword>
<dbReference type="SMART" id="SM00342">
    <property type="entry name" value="HTH_ARAC"/>
    <property type="match status" value="1"/>
</dbReference>
<dbReference type="GO" id="GO:0006285">
    <property type="term" value="P:base-excision repair, AP site formation"/>
    <property type="evidence" value="ECO:0007669"/>
    <property type="project" value="TreeGrafter"/>
</dbReference>
<dbReference type="Gene3D" id="3.40.10.10">
    <property type="entry name" value="DNA Methylphosphotriester Repair Domain"/>
    <property type="match status" value="1"/>
</dbReference>
<comment type="cofactor">
    <cofactor evidence="2">
        <name>Zn(2+)</name>
        <dbReference type="ChEBI" id="CHEBI:29105"/>
    </cofactor>
</comment>
<dbReference type="InterPro" id="IPR003265">
    <property type="entry name" value="HhH-GPD_domain"/>
</dbReference>
<dbReference type="SMART" id="SM00478">
    <property type="entry name" value="ENDO3c"/>
    <property type="match status" value="1"/>
</dbReference>
<keyword evidence="7" id="KW-0227">DNA damage</keyword>
<keyword evidence="9" id="KW-0805">Transcription regulation</keyword>
<dbReference type="GO" id="GO:0008168">
    <property type="term" value="F:methyltransferase activity"/>
    <property type="evidence" value="ECO:0007669"/>
    <property type="project" value="UniProtKB-KW"/>
</dbReference>
<dbReference type="EMBL" id="CP001032">
    <property type="protein sequence ID" value="ACB76747.1"/>
    <property type="molecule type" value="Genomic_DNA"/>
</dbReference>
<dbReference type="GO" id="GO:0006307">
    <property type="term" value="P:DNA alkylation repair"/>
    <property type="evidence" value="ECO:0007669"/>
    <property type="project" value="TreeGrafter"/>
</dbReference>
<dbReference type="InterPro" id="IPR018060">
    <property type="entry name" value="HTH_AraC"/>
</dbReference>
<evidence type="ECO:0000313" key="16">
    <source>
        <dbReference type="Proteomes" id="UP000007013"/>
    </source>
</evidence>
<dbReference type="GO" id="GO:0043916">
    <property type="term" value="F:DNA-7-methylguanine glycosylase activity"/>
    <property type="evidence" value="ECO:0007669"/>
    <property type="project" value="TreeGrafter"/>
</dbReference>
<keyword evidence="5" id="KW-0808">Transferase</keyword>